<organism evidence="2 3">
    <name type="scientific">Cutibacterium modestum HL044PA1</name>
    <dbReference type="NCBI Taxonomy" id="765109"/>
    <lineage>
        <taxon>Bacteria</taxon>
        <taxon>Bacillati</taxon>
        <taxon>Actinomycetota</taxon>
        <taxon>Actinomycetes</taxon>
        <taxon>Propionibacteriales</taxon>
        <taxon>Propionibacteriaceae</taxon>
        <taxon>Cutibacterium</taxon>
        <taxon>Cutibacterium modestum</taxon>
    </lineage>
</organism>
<dbReference type="EMBL" id="ADZU01000020">
    <property type="protein sequence ID" value="EFS92557.1"/>
    <property type="molecule type" value="Genomic_DNA"/>
</dbReference>
<feature type="region of interest" description="Disordered" evidence="1">
    <location>
        <begin position="44"/>
        <end position="74"/>
    </location>
</feature>
<evidence type="ECO:0000313" key="3">
    <source>
        <dbReference type="Proteomes" id="UP000003179"/>
    </source>
</evidence>
<proteinExistence type="predicted"/>
<evidence type="ECO:0000256" key="1">
    <source>
        <dbReference type="SAM" id="MobiDB-lite"/>
    </source>
</evidence>
<protein>
    <submittedName>
        <fullName evidence="2">Uncharacterized protein</fullName>
    </submittedName>
</protein>
<feature type="compositionally biased region" description="Polar residues" evidence="1">
    <location>
        <begin position="8"/>
        <end position="19"/>
    </location>
</feature>
<comment type="caution">
    <text evidence="2">The sequence shown here is derived from an EMBL/GenBank/DDBJ whole genome shotgun (WGS) entry which is preliminary data.</text>
</comment>
<evidence type="ECO:0000313" key="2">
    <source>
        <dbReference type="EMBL" id="EFS92557.1"/>
    </source>
</evidence>
<feature type="region of interest" description="Disordered" evidence="1">
    <location>
        <begin position="1"/>
        <end position="20"/>
    </location>
</feature>
<gene>
    <name evidence="2" type="ORF">HMPREF9607_01260</name>
</gene>
<sequence>MTGGLRQLTASFGSTTPFRPSSAVAYQRLRRHAQTLNVFETTGHEFLMSHPSRKRRDQSPDAFNGERKSHRDPP</sequence>
<keyword evidence="3" id="KW-1185">Reference proteome</keyword>
<reference evidence="2" key="1">
    <citation type="submission" date="2010-08" db="EMBL/GenBank/DDBJ databases">
        <authorList>
            <person name="Weinstock G."/>
            <person name="Sodergren E."/>
            <person name="Clifton S."/>
            <person name="Fulton L."/>
            <person name="Fulton B."/>
            <person name="Courtney L."/>
            <person name="Fronick C."/>
            <person name="Harrison M."/>
            <person name="Strong C."/>
            <person name="Farmer C."/>
            <person name="Delahaunty K."/>
            <person name="Markovic C."/>
            <person name="Hall O."/>
            <person name="Minx P."/>
            <person name="Tomlinson C."/>
            <person name="Mitreva M."/>
            <person name="Hou S."/>
            <person name="Chen J."/>
            <person name="Wollam A."/>
            <person name="Pepin K.H."/>
            <person name="Johnson M."/>
            <person name="Bhonagiri V."/>
            <person name="Zhang X."/>
            <person name="Suruliraj S."/>
            <person name="Warren W."/>
            <person name="Chinwalla A."/>
            <person name="Mardis E.R."/>
            <person name="Wilson R.K."/>
        </authorList>
    </citation>
    <scope>NUCLEOTIDE SEQUENCE [LARGE SCALE GENOMIC DNA]</scope>
    <source>
        <strain evidence="2">HL044PA1</strain>
    </source>
</reference>
<name>A0ABP2K8P1_9ACTN</name>
<accession>A0ABP2K8P1</accession>
<dbReference type="Proteomes" id="UP000003179">
    <property type="component" value="Unassembled WGS sequence"/>
</dbReference>
<feature type="compositionally biased region" description="Basic and acidic residues" evidence="1">
    <location>
        <begin position="64"/>
        <end position="74"/>
    </location>
</feature>